<dbReference type="EMBL" id="ML210174">
    <property type="protein sequence ID" value="TFK26493.1"/>
    <property type="molecule type" value="Genomic_DNA"/>
</dbReference>
<protein>
    <submittedName>
        <fullName evidence="1">Uncharacterized protein</fullName>
    </submittedName>
</protein>
<gene>
    <name evidence="1" type="ORF">FA15DRAFT_276743</name>
</gene>
<dbReference type="AlphaFoldDB" id="A0A5C3L1S3"/>
<evidence type="ECO:0000313" key="2">
    <source>
        <dbReference type="Proteomes" id="UP000307440"/>
    </source>
</evidence>
<sequence length="188" mass="20749">MKLLQDLKPTTGHNHFNSGDVFPSALSPPKDCLMRGLSEITSSMPTLGTSFSDDDYEDEYSTIGIRAEPHDSTSEWISPWGPDDDSDAAGLIIPGSKQPLCVRPSFGGIVHPVDRDISEDRVRKIHIQRNGKINSRPASIRHINALCMQTTPPHTSGMVDLDFEHMLITNTSGRTLASFQTIPTRRPQ</sequence>
<organism evidence="1 2">
    <name type="scientific">Coprinopsis marcescibilis</name>
    <name type="common">Agaric fungus</name>
    <name type="synonym">Psathyrella marcescibilis</name>
    <dbReference type="NCBI Taxonomy" id="230819"/>
    <lineage>
        <taxon>Eukaryota</taxon>
        <taxon>Fungi</taxon>
        <taxon>Dikarya</taxon>
        <taxon>Basidiomycota</taxon>
        <taxon>Agaricomycotina</taxon>
        <taxon>Agaricomycetes</taxon>
        <taxon>Agaricomycetidae</taxon>
        <taxon>Agaricales</taxon>
        <taxon>Agaricineae</taxon>
        <taxon>Psathyrellaceae</taxon>
        <taxon>Coprinopsis</taxon>
    </lineage>
</organism>
<name>A0A5C3L1S3_COPMA</name>
<accession>A0A5C3L1S3</accession>
<reference evidence="1 2" key="1">
    <citation type="journal article" date="2019" name="Nat. Ecol. Evol.">
        <title>Megaphylogeny resolves global patterns of mushroom evolution.</title>
        <authorList>
            <person name="Varga T."/>
            <person name="Krizsan K."/>
            <person name="Foldi C."/>
            <person name="Dima B."/>
            <person name="Sanchez-Garcia M."/>
            <person name="Sanchez-Ramirez S."/>
            <person name="Szollosi G.J."/>
            <person name="Szarkandi J.G."/>
            <person name="Papp V."/>
            <person name="Albert L."/>
            <person name="Andreopoulos W."/>
            <person name="Angelini C."/>
            <person name="Antonin V."/>
            <person name="Barry K.W."/>
            <person name="Bougher N.L."/>
            <person name="Buchanan P."/>
            <person name="Buyck B."/>
            <person name="Bense V."/>
            <person name="Catcheside P."/>
            <person name="Chovatia M."/>
            <person name="Cooper J."/>
            <person name="Damon W."/>
            <person name="Desjardin D."/>
            <person name="Finy P."/>
            <person name="Geml J."/>
            <person name="Haridas S."/>
            <person name="Hughes K."/>
            <person name="Justo A."/>
            <person name="Karasinski D."/>
            <person name="Kautmanova I."/>
            <person name="Kiss B."/>
            <person name="Kocsube S."/>
            <person name="Kotiranta H."/>
            <person name="LaButti K.M."/>
            <person name="Lechner B.E."/>
            <person name="Liimatainen K."/>
            <person name="Lipzen A."/>
            <person name="Lukacs Z."/>
            <person name="Mihaltcheva S."/>
            <person name="Morgado L.N."/>
            <person name="Niskanen T."/>
            <person name="Noordeloos M.E."/>
            <person name="Ohm R.A."/>
            <person name="Ortiz-Santana B."/>
            <person name="Ovrebo C."/>
            <person name="Racz N."/>
            <person name="Riley R."/>
            <person name="Savchenko A."/>
            <person name="Shiryaev A."/>
            <person name="Soop K."/>
            <person name="Spirin V."/>
            <person name="Szebenyi C."/>
            <person name="Tomsovsky M."/>
            <person name="Tulloss R.E."/>
            <person name="Uehling J."/>
            <person name="Grigoriev I.V."/>
            <person name="Vagvolgyi C."/>
            <person name="Papp T."/>
            <person name="Martin F.M."/>
            <person name="Miettinen O."/>
            <person name="Hibbett D.S."/>
            <person name="Nagy L.G."/>
        </authorList>
    </citation>
    <scope>NUCLEOTIDE SEQUENCE [LARGE SCALE GENOMIC DNA]</scope>
    <source>
        <strain evidence="1 2">CBS 121175</strain>
    </source>
</reference>
<dbReference type="Proteomes" id="UP000307440">
    <property type="component" value="Unassembled WGS sequence"/>
</dbReference>
<proteinExistence type="predicted"/>
<evidence type="ECO:0000313" key="1">
    <source>
        <dbReference type="EMBL" id="TFK26493.1"/>
    </source>
</evidence>
<keyword evidence="2" id="KW-1185">Reference proteome</keyword>